<sequence>MLSTRNHFVKFRKLRCPVPGDIPIYQAGRLQYLEELKGFPAGEGGTHCERLTQLGLAGCGLQGSWAAGVCRVEKFGESRDVGSSYQF</sequence>
<gene>
    <name evidence="1" type="ORF">Tb09.160.2330</name>
</gene>
<organism evidence="1 2">
    <name type="scientific">Trypanosoma brucei brucei (strain 927/4 GUTat10.1)</name>
    <dbReference type="NCBI Taxonomy" id="185431"/>
    <lineage>
        <taxon>Eukaryota</taxon>
        <taxon>Discoba</taxon>
        <taxon>Euglenozoa</taxon>
        <taxon>Kinetoplastea</taxon>
        <taxon>Metakinetoplastina</taxon>
        <taxon>Trypanosomatida</taxon>
        <taxon>Trypanosomatidae</taxon>
        <taxon>Trypanosoma</taxon>
    </lineage>
</organism>
<evidence type="ECO:0000313" key="1">
    <source>
        <dbReference type="EMBL" id="EAN76460.1"/>
    </source>
</evidence>
<keyword evidence="2" id="KW-1185">Reference proteome</keyword>
<dbReference type="Proteomes" id="UP000008524">
    <property type="component" value="Chromosome 9"/>
</dbReference>
<dbReference type="EMBL" id="CM000207">
    <property type="protein sequence ID" value="EAN76460.1"/>
    <property type="molecule type" value="Genomic_DNA"/>
</dbReference>
<name>Q38FG0_TRYB2</name>
<accession>Q38FG0</accession>
<protein>
    <submittedName>
        <fullName evidence="1">Uncharacterized protein</fullName>
    </submittedName>
</protein>
<reference evidence="1 2" key="2">
    <citation type="journal article" date="2005" name="Science">
        <title>The genome of the African trypanosome Trypanosoma brucei.</title>
        <authorList>
            <person name="Berriman M."/>
            <person name="Ghedin E."/>
            <person name="Hertz-Fowler C."/>
            <person name="Blandin G."/>
            <person name="Renauld H."/>
            <person name="Bartholomeu D.C."/>
            <person name="Lennard N.J."/>
            <person name="Caler E."/>
            <person name="Hamlin N.E."/>
            <person name="Haas B."/>
            <person name="Bohme U."/>
            <person name="Hannick L."/>
            <person name="Aslett M.A."/>
            <person name="Shallom J."/>
            <person name="Marcello L."/>
            <person name="Hou L."/>
            <person name="Wickstead B."/>
            <person name="Alsmark U.C."/>
            <person name="Arrowsmith C."/>
            <person name="Atkin R.J."/>
            <person name="Barron A.J."/>
            <person name="Bringaud F."/>
            <person name="Brooks K."/>
            <person name="Carrington M."/>
            <person name="Cherevach I."/>
            <person name="Chillingworth T.J."/>
            <person name="Churcher C."/>
            <person name="Clark L.N."/>
            <person name="Corton C.H."/>
            <person name="Cronin A."/>
            <person name="Davies R.M."/>
            <person name="Doggett J."/>
            <person name="Djikeng A."/>
            <person name="Feldblyum T."/>
            <person name="Field M.C."/>
            <person name="Fraser A."/>
            <person name="Goodhead I."/>
            <person name="Hance Z."/>
            <person name="Harper D."/>
            <person name="Harris B.R."/>
            <person name="Hauser H."/>
            <person name="Hostetler J."/>
            <person name="Ivens A."/>
            <person name="Jagels K."/>
            <person name="Johnson D."/>
            <person name="Johnson J."/>
            <person name="Jones K."/>
            <person name="Kerhornou A.X."/>
            <person name="Koo H."/>
            <person name="Larke N."/>
            <person name="Landfear S."/>
            <person name="Larkin C."/>
            <person name="Leech V."/>
            <person name="Line A."/>
            <person name="Lord A."/>
            <person name="Macleod A."/>
            <person name="Mooney P.J."/>
            <person name="Moule S."/>
            <person name="Martin D.M."/>
            <person name="Morgan G.W."/>
            <person name="Mungall K."/>
            <person name="Norbertczak H."/>
            <person name="Ormond D."/>
            <person name="Pai G."/>
            <person name="Peacock C.S."/>
            <person name="Peterson J."/>
            <person name="Quail M.A."/>
            <person name="Rabbinowitsch E."/>
            <person name="Rajandream M.A."/>
            <person name="Reitter C."/>
            <person name="Salzberg S.L."/>
            <person name="Sanders M."/>
            <person name="Schobel S."/>
            <person name="Sharp S."/>
            <person name="Simmonds M."/>
            <person name="Simpson A.J."/>
            <person name="Tallon L."/>
            <person name="Turner C.M."/>
            <person name="Tait A."/>
            <person name="Tivey A.R."/>
            <person name="Van Aken S."/>
            <person name="Walker D."/>
            <person name="Wanless D."/>
            <person name="Wang S."/>
            <person name="White B."/>
            <person name="White O."/>
            <person name="Whitehead S."/>
            <person name="Woodward J."/>
            <person name="Wortman J."/>
            <person name="Adams M.D."/>
            <person name="Embley T.M."/>
            <person name="Gull K."/>
            <person name="Ullu E."/>
            <person name="Barry J.D."/>
            <person name="Fairlamb A.H."/>
            <person name="Opperdoes F."/>
            <person name="Barrell B.G."/>
            <person name="Donelson J.E."/>
            <person name="Hall N."/>
            <person name="Fraser C.M."/>
            <person name="Melville S.E."/>
            <person name="El-Sayed N.M."/>
        </authorList>
    </citation>
    <scope>NUCLEOTIDE SEQUENCE [LARGE SCALE GENOMIC DNA]</scope>
    <source>
        <strain evidence="1 2">927/4 GUTat10.1</strain>
    </source>
</reference>
<evidence type="ECO:0000313" key="2">
    <source>
        <dbReference type="Proteomes" id="UP000008524"/>
    </source>
</evidence>
<dbReference type="GeneID" id="3660165"/>
<dbReference type="PaxDb" id="5691-EAN76460"/>
<proteinExistence type="predicted"/>
<reference evidence="1 2" key="1">
    <citation type="journal article" date="2005" name="Science">
        <title>Comparative genomics of trypanosomatid parasitic protozoa.</title>
        <authorList>
            <person name="El-Sayed N.M."/>
            <person name="Myler P.J."/>
            <person name="Blandin G."/>
            <person name="Berriman M."/>
            <person name="Crabtree J."/>
            <person name="Aggarwal G."/>
            <person name="Caler E."/>
            <person name="Renauld H."/>
            <person name="Worthey E.A."/>
            <person name="Hertz-Fowler C."/>
            <person name="Ghedin E."/>
            <person name="Peacock C."/>
            <person name="Bartholomeu D.C."/>
            <person name="Haas B.J."/>
            <person name="Tran A.N."/>
            <person name="Wortman J.R."/>
            <person name="Alsmark U.C."/>
            <person name="Angiuoli S."/>
            <person name="Anupama A."/>
            <person name="Badger J."/>
            <person name="Bringaud F."/>
            <person name="Cadag E."/>
            <person name="Carlton J.M."/>
            <person name="Cerqueira G.C."/>
            <person name="Creasy T."/>
            <person name="Delcher A.L."/>
            <person name="Djikeng A."/>
            <person name="Embley T.M."/>
            <person name="Hauser C."/>
            <person name="Ivens A.C."/>
            <person name="Kummerfeld S.K."/>
            <person name="Pereira-Leal J.B."/>
            <person name="Nilsson D."/>
            <person name="Peterson J."/>
            <person name="Salzberg S.L."/>
            <person name="Shallom J."/>
            <person name="Silva J.C."/>
            <person name="Sundaram J."/>
            <person name="Westenberger S."/>
            <person name="White O."/>
            <person name="Melville S.E."/>
            <person name="Donelson J.E."/>
            <person name="Andersson B."/>
            <person name="Stuart K.D."/>
            <person name="Hall N."/>
        </authorList>
    </citation>
    <scope>NUCLEOTIDE SEQUENCE [LARGE SCALE GENOMIC DNA]</scope>
    <source>
        <strain evidence="1 2">927/4 GUTat10.1</strain>
    </source>
</reference>
<dbReference type="InParanoid" id="Q38FG0"/>
<dbReference type="AlphaFoldDB" id="Q38FG0"/>
<dbReference type="KEGG" id="tbr:Tb09.160.2330"/>
<dbReference type="RefSeq" id="XP_803675.1">
    <property type="nucleotide sequence ID" value="XM_798582.1"/>
</dbReference>